<keyword evidence="2" id="KW-1185">Reference proteome</keyword>
<accession>A0A133UJE9</accession>
<dbReference type="AlphaFoldDB" id="A0A133UJE9"/>
<dbReference type="Proteomes" id="UP000070155">
    <property type="component" value="Unassembled WGS sequence"/>
</dbReference>
<protein>
    <submittedName>
        <fullName evidence="1">Uncharacterized protein</fullName>
    </submittedName>
</protein>
<evidence type="ECO:0000313" key="2">
    <source>
        <dbReference type="Proteomes" id="UP000070155"/>
    </source>
</evidence>
<comment type="caution">
    <text evidence="1">The sequence shown here is derived from an EMBL/GenBank/DDBJ whole genome shotgun (WGS) entry which is preliminary data.</text>
</comment>
<sequence length="83" mass="9979">MHDKHRLLTEEGSWEILKEGVEEGRYPPSEENPEKRIEEYSNMALKYIEEISEQCEPEQKIEWLETIIEKCRGEIQKTEIDEK</sequence>
<reference evidence="1 2" key="1">
    <citation type="journal article" date="2016" name="Sci. Rep.">
        <title>Metabolic traits of an uncultured archaeal lineage -MSBL1- from brine pools of the Red Sea.</title>
        <authorList>
            <person name="Mwirichia R."/>
            <person name="Alam I."/>
            <person name="Rashid M."/>
            <person name="Vinu M."/>
            <person name="Ba-Alawi W."/>
            <person name="Anthony Kamau A."/>
            <person name="Kamanda Ngugi D."/>
            <person name="Goker M."/>
            <person name="Klenk H.P."/>
            <person name="Bajic V."/>
            <person name="Stingl U."/>
        </authorList>
    </citation>
    <scope>NUCLEOTIDE SEQUENCE [LARGE SCALE GENOMIC DNA]</scope>
    <source>
        <strain evidence="1">SCGC-AAA259I07</strain>
    </source>
</reference>
<evidence type="ECO:0000313" key="1">
    <source>
        <dbReference type="EMBL" id="KXA94176.1"/>
    </source>
</evidence>
<proteinExistence type="predicted"/>
<dbReference type="EMBL" id="LHXQ01000065">
    <property type="protein sequence ID" value="KXA94176.1"/>
    <property type="molecule type" value="Genomic_DNA"/>
</dbReference>
<name>A0A133UJE9_9EURY</name>
<gene>
    <name evidence="1" type="ORF">AKJ36_03330</name>
</gene>
<organism evidence="1 2">
    <name type="scientific">candidate division MSBL1 archaeon SCGC-AAA259I07</name>
    <dbReference type="NCBI Taxonomy" id="1698266"/>
    <lineage>
        <taxon>Archaea</taxon>
        <taxon>Methanobacteriati</taxon>
        <taxon>Methanobacteriota</taxon>
        <taxon>candidate division MSBL1</taxon>
    </lineage>
</organism>